<evidence type="ECO:0000313" key="2">
    <source>
        <dbReference type="Proteomes" id="UP000007993"/>
    </source>
</evidence>
<dbReference type="EMBL" id="AMCW01000055">
    <property type="protein sequence ID" value="EKK02471.1"/>
    <property type="molecule type" value="Genomic_DNA"/>
</dbReference>
<dbReference type="Proteomes" id="UP000007993">
    <property type="component" value="Unassembled WGS sequence"/>
</dbReference>
<reference evidence="1 2" key="1">
    <citation type="journal article" date="2013" name="Mar. Genomics">
        <title>Expression of sulfatases in Rhodopirellula baltica and the diversity of sulfatases in the genus Rhodopirellula.</title>
        <authorList>
            <person name="Wegner C.E."/>
            <person name="Richter-Heitmann T."/>
            <person name="Klindworth A."/>
            <person name="Klockow C."/>
            <person name="Richter M."/>
            <person name="Achstetter T."/>
            <person name="Glockner F.O."/>
            <person name="Harder J."/>
        </authorList>
    </citation>
    <scope>NUCLEOTIDE SEQUENCE [LARGE SCALE GENOMIC DNA]</scope>
    <source>
        <strain evidence="1 2">SH28</strain>
    </source>
</reference>
<dbReference type="AlphaFoldDB" id="K5E9I4"/>
<accession>K5E9I4</accession>
<evidence type="ECO:0000313" key="1">
    <source>
        <dbReference type="EMBL" id="EKK02471.1"/>
    </source>
</evidence>
<comment type="caution">
    <text evidence="1">The sequence shown here is derived from an EMBL/GenBank/DDBJ whole genome shotgun (WGS) entry which is preliminary data.</text>
</comment>
<proteinExistence type="predicted"/>
<name>K5E9I4_RHOBT</name>
<sequence length="50" mass="5098">MAKTIAGCLTFNEGQPDNAALNPPSGCLRTVESVGQSVLASGNRRPTPIG</sequence>
<protein>
    <submittedName>
        <fullName evidence="1">Uncharacterized protein</fullName>
    </submittedName>
</protein>
<gene>
    <name evidence="1" type="ORF">RBSH_02105</name>
</gene>
<organism evidence="1 2">
    <name type="scientific">Rhodopirellula baltica SH28</name>
    <dbReference type="NCBI Taxonomy" id="993517"/>
    <lineage>
        <taxon>Bacteria</taxon>
        <taxon>Pseudomonadati</taxon>
        <taxon>Planctomycetota</taxon>
        <taxon>Planctomycetia</taxon>
        <taxon>Pirellulales</taxon>
        <taxon>Pirellulaceae</taxon>
        <taxon>Rhodopirellula</taxon>
    </lineage>
</organism>